<feature type="modified residue" description="N6-(pyridoxal phosphate)lysine" evidence="5">
    <location>
        <position position="60"/>
    </location>
</feature>
<dbReference type="EC" id="4.1.1.20" evidence="5 6"/>
<dbReference type="Pfam" id="PF02784">
    <property type="entry name" value="Orn_Arg_deC_N"/>
    <property type="match status" value="1"/>
</dbReference>
<name>A0ABM9ID78_9BACT</name>
<feature type="binding site" evidence="5">
    <location>
        <position position="384"/>
    </location>
    <ligand>
        <name>substrate</name>
    </ligand>
</feature>
<evidence type="ECO:0000259" key="9">
    <source>
        <dbReference type="Pfam" id="PF02784"/>
    </source>
</evidence>
<dbReference type="PANTHER" id="PTHR43727:SF2">
    <property type="entry name" value="GROUP IV DECARBOXYLASE"/>
    <property type="match status" value="1"/>
</dbReference>
<evidence type="ECO:0000256" key="4">
    <source>
        <dbReference type="ARBA" id="ARBA00023239"/>
    </source>
</evidence>
<dbReference type="InterPro" id="IPR000183">
    <property type="entry name" value="Orn/DAP/Arg_de-COase"/>
</dbReference>
<sequence>MHHFYYRDSELYVEDVPVLSLVKEFGTPLYVYSAQTIIDHYTRFEKLLEPLDHLICYAVKANSNLWILKLLANLGSGFDLVSGGELYRVLRAGGDPKKCTFAGVGKTRSEIEEALRVGIYSFIVESEEELLTIDAIAKKLSIQAPVAFRINPDVQAATHAKITTGSDVNKFGIALSQVSDLFEKCSKLDGVLLKGIQIHIGSQIQQVGPFLQAIQKVLPLVEKARQKYRVEFLDIGGGIGIVYEQAIESGREDWWKERNESLTLDRYVASILPLVKPIGMRLLVEPGRVLVGNAGILVSQVLYVKKGGSKKFIIVDAAMNDLVRPAFYEAYHQIIPLREQVDPMMEVVDVVGPVCESSDCFAIDRPLSKVQAGDYLAIFSTGAYGFSMASNYNSRLKPAEVMVSGKEVKLIRKRESYQDLVALEEGSI</sequence>
<feature type="binding site" evidence="5">
    <location>
        <position position="238"/>
    </location>
    <ligand>
        <name>pyridoxal 5'-phosphate</name>
        <dbReference type="ChEBI" id="CHEBI:597326"/>
    </ligand>
</feature>
<evidence type="ECO:0000256" key="3">
    <source>
        <dbReference type="ARBA" id="ARBA00022898"/>
    </source>
</evidence>
<accession>A0ABM9ID78</accession>
<dbReference type="PRINTS" id="PR01179">
    <property type="entry name" value="ODADCRBXLASE"/>
</dbReference>
<feature type="binding site" evidence="5">
    <location>
        <position position="324"/>
    </location>
    <ligand>
        <name>substrate</name>
    </ligand>
</feature>
<dbReference type="NCBIfam" id="TIGR01048">
    <property type="entry name" value="lysA"/>
    <property type="match status" value="1"/>
</dbReference>
<dbReference type="InterPro" id="IPR022653">
    <property type="entry name" value="De-COase2_pyr-phos_BS"/>
</dbReference>
<comment type="function">
    <text evidence="5">Specifically catalyzes the decarboxylation of meso-diaminopimelate (meso-DAP) to L-lysine.</text>
</comment>
<comment type="catalytic activity">
    <reaction evidence="5 7">
        <text>meso-2,6-diaminopimelate + H(+) = L-lysine + CO2</text>
        <dbReference type="Rhea" id="RHEA:15101"/>
        <dbReference type="ChEBI" id="CHEBI:15378"/>
        <dbReference type="ChEBI" id="CHEBI:16526"/>
        <dbReference type="ChEBI" id="CHEBI:32551"/>
        <dbReference type="ChEBI" id="CHEBI:57791"/>
        <dbReference type="EC" id="4.1.1.20"/>
    </reaction>
</comment>
<keyword evidence="5 7" id="KW-0457">Lysine biosynthesis</keyword>
<organism evidence="10 11">
    <name type="scientific">Candidatus Methylacidiphilum fumarolicum</name>
    <dbReference type="NCBI Taxonomy" id="591154"/>
    <lineage>
        <taxon>Bacteria</taxon>
        <taxon>Pseudomonadati</taxon>
        <taxon>Verrucomicrobiota</taxon>
        <taxon>Methylacidiphilae</taxon>
        <taxon>Methylacidiphilales</taxon>
        <taxon>Methylacidiphilaceae</taxon>
        <taxon>Methylacidiphilum (ex Ratnadevi et al. 2023)</taxon>
    </lineage>
</organism>
<feature type="binding site" evidence="5">
    <location>
        <position position="328"/>
    </location>
    <ligand>
        <name>substrate</name>
    </ligand>
</feature>
<dbReference type="CDD" id="cd06828">
    <property type="entry name" value="PLPDE_III_DapDC"/>
    <property type="match status" value="1"/>
</dbReference>
<evidence type="ECO:0000259" key="8">
    <source>
        <dbReference type="Pfam" id="PF00278"/>
    </source>
</evidence>
<dbReference type="Proteomes" id="UP001161497">
    <property type="component" value="Chromosome"/>
</dbReference>
<feature type="binding site" evidence="5">
    <location>
        <position position="384"/>
    </location>
    <ligand>
        <name>pyridoxal 5'-phosphate</name>
        <dbReference type="ChEBI" id="CHEBI:597326"/>
    </ligand>
</feature>
<evidence type="ECO:0000256" key="7">
    <source>
        <dbReference type="RuleBase" id="RU003738"/>
    </source>
</evidence>
<feature type="binding site" evidence="5">
    <location>
        <begin position="285"/>
        <end position="288"/>
    </location>
    <ligand>
        <name>pyridoxal 5'-phosphate</name>
        <dbReference type="ChEBI" id="CHEBI:597326"/>
    </ligand>
</feature>
<evidence type="ECO:0000313" key="11">
    <source>
        <dbReference type="Proteomes" id="UP001161497"/>
    </source>
</evidence>
<reference evidence="10" key="1">
    <citation type="submission" date="2023-03" db="EMBL/GenBank/DDBJ databases">
        <authorList>
            <person name="Cremers G."/>
            <person name="Picone N."/>
        </authorList>
    </citation>
    <scope>NUCLEOTIDE SEQUENCE</scope>
    <source>
        <strain evidence="10">Sample_alias</strain>
    </source>
</reference>
<protein>
    <recommendedName>
        <fullName evidence="5 6">Diaminopimelate decarboxylase</fullName>
        <shortName evidence="5">DAP decarboxylase</shortName>
        <shortName evidence="5">DAPDC</shortName>
        <ecNumber evidence="5 6">4.1.1.20</ecNumber>
    </recommendedName>
</protein>
<dbReference type="InterPro" id="IPR022657">
    <property type="entry name" value="De-COase2_CS"/>
</dbReference>
<dbReference type="Pfam" id="PF00278">
    <property type="entry name" value="Orn_DAP_Arg_deC"/>
    <property type="match status" value="1"/>
</dbReference>
<feature type="domain" description="Orn/DAP/Arg decarboxylase 2 C-terminal" evidence="8">
    <location>
        <begin position="30"/>
        <end position="382"/>
    </location>
</feature>
<dbReference type="InterPro" id="IPR022644">
    <property type="entry name" value="De-COase2_N"/>
</dbReference>
<dbReference type="HAMAP" id="MF_02120">
    <property type="entry name" value="LysA"/>
    <property type="match status" value="1"/>
</dbReference>
<comment type="pathway">
    <text evidence="5 7">Amino-acid biosynthesis; L-lysine biosynthesis via DAP pathway; L-lysine from DL-2,6-diaminopimelate: step 1/1.</text>
</comment>
<keyword evidence="5" id="KW-0028">Amino-acid biosynthesis</keyword>
<dbReference type="SUPFAM" id="SSF50621">
    <property type="entry name" value="Alanine racemase C-terminal domain-like"/>
    <property type="match status" value="1"/>
</dbReference>
<gene>
    <name evidence="5 10" type="primary">lysA</name>
    <name evidence="10" type="ORF">MFUM_1283</name>
</gene>
<comment type="similarity">
    <text evidence="5">Belongs to the Orn/Lys/Arg decarboxylase class-II family. LysA subfamily.</text>
</comment>
<evidence type="ECO:0000256" key="5">
    <source>
        <dbReference type="HAMAP-Rule" id="MF_02120"/>
    </source>
</evidence>
<comment type="subunit">
    <text evidence="5">Homodimer.</text>
</comment>
<feature type="domain" description="Orn/DAP/Arg decarboxylase 2 N-terminal" evidence="9">
    <location>
        <begin position="36"/>
        <end position="291"/>
    </location>
</feature>
<feature type="binding site" evidence="5">
    <location>
        <position position="356"/>
    </location>
    <ligand>
        <name>substrate</name>
    </ligand>
</feature>
<evidence type="ECO:0000313" key="10">
    <source>
        <dbReference type="EMBL" id="CAI9085639.1"/>
    </source>
</evidence>
<dbReference type="SUPFAM" id="SSF51419">
    <property type="entry name" value="PLP-binding barrel"/>
    <property type="match status" value="1"/>
</dbReference>
<keyword evidence="2 5" id="KW-0210">Decarboxylase</keyword>
<dbReference type="PROSITE" id="PS00878">
    <property type="entry name" value="ODR_DC_2_1"/>
    <property type="match status" value="1"/>
</dbReference>
<keyword evidence="4 5" id="KW-0456">Lyase</keyword>
<dbReference type="RefSeq" id="WP_009058638.1">
    <property type="nucleotide sequence ID" value="NZ_JAHXRZ010000013.1"/>
</dbReference>
<comment type="cofactor">
    <cofactor evidence="1 5 7">
        <name>pyridoxal 5'-phosphate</name>
        <dbReference type="ChEBI" id="CHEBI:597326"/>
    </cofactor>
</comment>
<proteinExistence type="inferred from homology"/>
<dbReference type="EMBL" id="OX458932">
    <property type="protein sequence ID" value="CAI9085639.1"/>
    <property type="molecule type" value="Genomic_DNA"/>
</dbReference>
<evidence type="ECO:0000256" key="1">
    <source>
        <dbReference type="ARBA" id="ARBA00001933"/>
    </source>
</evidence>
<evidence type="ECO:0000256" key="6">
    <source>
        <dbReference type="NCBIfam" id="TIGR01048"/>
    </source>
</evidence>
<dbReference type="InterPro" id="IPR022643">
    <property type="entry name" value="De-COase2_C"/>
</dbReference>
<dbReference type="PANTHER" id="PTHR43727">
    <property type="entry name" value="DIAMINOPIMELATE DECARBOXYLASE"/>
    <property type="match status" value="1"/>
</dbReference>
<evidence type="ECO:0000256" key="2">
    <source>
        <dbReference type="ARBA" id="ARBA00022793"/>
    </source>
</evidence>
<dbReference type="InterPro" id="IPR029066">
    <property type="entry name" value="PLP-binding_barrel"/>
</dbReference>
<dbReference type="PROSITE" id="PS00879">
    <property type="entry name" value="ODR_DC_2_2"/>
    <property type="match status" value="1"/>
</dbReference>
<dbReference type="Gene3D" id="2.40.37.10">
    <property type="entry name" value="Lyase, Ornithine Decarboxylase, Chain A, domain 1"/>
    <property type="match status" value="1"/>
</dbReference>
<feature type="binding site" evidence="5">
    <location>
        <position position="288"/>
    </location>
    <ligand>
        <name>substrate</name>
    </ligand>
</feature>
<dbReference type="PRINTS" id="PR01181">
    <property type="entry name" value="DAPDCRBXLASE"/>
</dbReference>
<keyword evidence="11" id="KW-1185">Reference proteome</keyword>
<dbReference type="Gene3D" id="3.20.20.10">
    <property type="entry name" value="Alanine racemase"/>
    <property type="match status" value="1"/>
</dbReference>
<dbReference type="InterPro" id="IPR009006">
    <property type="entry name" value="Ala_racemase/Decarboxylase_C"/>
</dbReference>
<keyword evidence="3 5" id="KW-0663">Pyridoxal phosphate</keyword>
<dbReference type="InterPro" id="IPR002986">
    <property type="entry name" value="DAP_deCOOHase_LysA"/>
</dbReference>
<dbReference type="GO" id="GO:0008836">
    <property type="term" value="F:diaminopimelate decarboxylase activity"/>
    <property type="evidence" value="ECO:0007669"/>
    <property type="project" value="UniProtKB-EC"/>
</dbReference>